<accession>A0A0D2MDS3</accession>
<organism evidence="2 3">
    <name type="scientific">Monoraphidium neglectum</name>
    <dbReference type="NCBI Taxonomy" id="145388"/>
    <lineage>
        <taxon>Eukaryota</taxon>
        <taxon>Viridiplantae</taxon>
        <taxon>Chlorophyta</taxon>
        <taxon>core chlorophytes</taxon>
        <taxon>Chlorophyceae</taxon>
        <taxon>CS clade</taxon>
        <taxon>Sphaeropleales</taxon>
        <taxon>Selenastraceae</taxon>
        <taxon>Monoraphidium</taxon>
    </lineage>
</organism>
<dbReference type="RefSeq" id="XP_013897921.1">
    <property type="nucleotide sequence ID" value="XM_014042467.1"/>
</dbReference>
<protein>
    <submittedName>
        <fullName evidence="2">Uncharacterized protein</fullName>
    </submittedName>
</protein>
<dbReference type="KEGG" id="mng:MNEG_9059"/>
<evidence type="ECO:0000313" key="2">
    <source>
        <dbReference type="EMBL" id="KIY98901.1"/>
    </source>
</evidence>
<evidence type="ECO:0000256" key="1">
    <source>
        <dbReference type="SAM" id="MobiDB-lite"/>
    </source>
</evidence>
<dbReference type="EMBL" id="KK102025">
    <property type="protein sequence ID" value="KIY98901.1"/>
    <property type="molecule type" value="Genomic_DNA"/>
</dbReference>
<name>A0A0D2MDS3_9CHLO</name>
<dbReference type="Proteomes" id="UP000054498">
    <property type="component" value="Unassembled WGS sequence"/>
</dbReference>
<reference evidence="2 3" key="1">
    <citation type="journal article" date="2013" name="BMC Genomics">
        <title>Reconstruction of the lipid metabolism for the microalga Monoraphidium neglectum from its genome sequence reveals characteristics suitable for biofuel production.</title>
        <authorList>
            <person name="Bogen C."/>
            <person name="Al-Dilaimi A."/>
            <person name="Albersmeier A."/>
            <person name="Wichmann J."/>
            <person name="Grundmann M."/>
            <person name="Rupp O."/>
            <person name="Lauersen K.J."/>
            <person name="Blifernez-Klassen O."/>
            <person name="Kalinowski J."/>
            <person name="Goesmann A."/>
            <person name="Mussgnug J.H."/>
            <person name="Kruse O."/>
        </authorList>
    </citation>
    <scope>NUCLEOTIDE SEQUENCE [LARGE SCALE GENOMIC DNA]</scope>
    <source>
        <strain evidence="2 3">SAG 48.87</strain>
    </source>
</reference>
<feature type="region of interest" description="Disordered" evidence="1">
    <location>
        <begin position="58"/>
        <end position="81"/>
    </location>
</feature>
<gene>
    <name evidence="2" type="ORF">MNEG_9059</name>
</gene>
<proteinExistence type="predicted"/>
<keyword evidence="3" id="KW-1185">Reference proteome</keyword>
<evidence type="ECO:0000313" key="3">
    <source>
        <dbReference type="Proteomes" id="UP000054498"/>
    </source>
</evidence>
<feature type="region of interest" description="Disordered" evidence="1">
    <location>
        <begin position="14"/>
        <end position="33"/>
    </location>
</feature>
<dbReference type="GeneID" id="25741934"/>
<dbReference type="AlphaFoldDB" id="A0A0D2MDS3"/>
<sequence>MAAQAALGAAATAAGPAEAGAAALPRGGPPGSLLTREQVAAAYGPQLRRAQALAAAAAASGRCPGPPPAPVPPDAPDDVHRQVDSGFANVAAVLLAERLEAAGCCAAGSLELGAAPALAQTAGDDHDNDGGAAGRPTAAAGYRGYAVLVLQAANGVREGRAVFLNAGATSHTPAAALELAGVRLCYEAGACAAHLHGFAVLRPPIIHKESAPSGQSNAKRRLHVPVTRARARAGPEVQHEGATPAKRQRLREAAERKDDAGSRPAGGTGGP</sequence>
<feature type="compositionally biased region" description="Basic and acidic residues" evidence="1">
    <location>
        <begin position="250"/>
        <end position="261"/>
    </location>
</feature>
<feature type="compositionally biased region" description="Pro residues" evidence="1">
    <location>
        <begin position="64"/>
        <end position="74"/>
    </location>
</feature>
<feature type="region of interest" description="Disordered" evidence="1">
    <location>
        <begin position="209"/>
        <end position="271"/>
    </location>
</feature>